<name>A0A016S526_9BILA</name>
<dbReference type="AlphaFoldDB" id="A0A016S526"/>
<evidence type="ECO:0008006" key="3">
    <source>
        <dbReference type="Google" id="ProtNLM"/>
    </source>
</evidence>
<evidence type="ECO:0000313" key="1">
    <source>
        <dbReference type="EMBL" id="EYB85743.1"/>
    </source>
</evidence>
<keyword evidence="2" id="KW-1185">Reference proteome</keyword>
<evidence type="ECO:0000313" key="2">
    <source>
        <dbReference type="Proteomes" id="UP000024635"/>
    </source>
</evidence>
<organism evidence="1 2">
    <name type="scientific">Ancylostoma ceylanicum</name>
    <dbReference type="NCBI Taxonomy" id="53326"/>
    <lineage>
        <taxon>Eukaryota</taxon>
        <taxon>Metazoa</taxon>
        <taxon>Ecdysozoa</taxon>
        <taxon>Nematoda</taxon>
        <taxon>Chromadorea</taxon>
        <taxon>Rhabditida</taxon>
        <taxon>Rhabditina</taxon>
        <taxon>Rhabditomorpha</taxon>
        <taxon>Strongyloidea</taxon>
        <taxon>Ancylostomatidae</taxon>
        <taxon>Ancylostomatinae</taxon>
        <taxon>Ancylostoma</taxon>
    </lineage>
</organism>
<dbReference type="PANTHER" id="PTHR19446">
    <property type="entry name" value="REVERSE TRANSCRIPTASES"/>
    <property type="match status" value="1"/>
</dbReference>
<dbReference type="OrthoDB" id="5856459at2759"/>
<protein>
    <recommendedName>
        <fullName evidence="3">Reverse transcriptase domain-containing protein</fullName>
    </recommendedName>
</protein>
<dbReference type="EMBL" id="JARK01001628">
    <property type="protein sequence ID" value="EYB85743.1"/>
    <property type="molecule type" value="Genomic_DNA"/>
</dbReference>
<gene>
    <name evidence="1" type="primary">Acey_s0292.g1593</name>
    <name evidence="1" type="ORF">Y032_0292g1593</name>
</gene>
<accession>A0A016S526</accession>
<sequence length="188" mass="21529">MKESLREHRKSKLLSTAVQRRSLKRCRRELTHYSAVTTCLKDKDGVPKMARTDIERIVTEFYTNLYRSTTDFPRRPSPTEEKPTNILVSEVRNAIQSLKKGTAPGPDGITADLLRVGGYTMHELLVDHFTSYLEAGVIPKQWKCSSTVLIFKKGDKEEIENYRPIALLSIPYKVFTKIILNRDDDSVV</sequence>
<dbReference type="Proteomes" id="UP000024635">
    <property type="component" value="Unassembled WGS sequence"/>
</dbReference>
<comment type="caution">
    <text evidence="1">The sequence shown here is derived from an EMBL/GenBank/DDBJ whole genome shotgun (WGS) entry which is preliminary data.</text>
</comment>
<reference evidence="2" key="1">
    <citation type="journal article" date="2015" name="Nat. Genet.">
        <title>The genome and transcriptome of the zoonotic hookworm Ancylostoma ceylanicum identify infection-specific gene families.</title>
        <authorList>
            <person name="Schwarz E.M."/>
            <person name="Hu Y."/>
            <person name="Antoshechkin I."/>
            <person name="Miller M.M."/>
            <person name="Sternberg P.W."/>
            <person name="Aroian R.V."/>
        </authorList>
    </citation>
    <scope>NUCLEOTIDE SEQUENCE</scope>
    <source>
        <strain evidence="2">HY135</strain>
    </source>
</reference>
<proteinExistence type="predicted"/>